<evidence type="ECO:0000256" key="2">
    <source>
        <dbReference type="ARBA" id="ARBA00004670"/>
    </source>
</evidence>
<dbReference type="Gene3D" id="1.10.45.10">
    <property type="entry name" value="Vanillyl-alcohol Oxidase, Chain A, domain 4"/>
    <property type="match status" value="1"/>
</dbReference>
<dbReference type="InterPro" id="IPR016166">
    <property type="entry name" value="FAD-bd_PCMH"/>
</dbReference>
<evidence type="ECO:0000256" key="8">
    <source>
        <dbReference type="PIRSR" id="PIRSR625650-1"/>
    </source>
</evidence>
<dbReference type="Pfam" id="PF02913">
    <property type="entry name" value="FAD-oxidase_C"/>
    <property type="match status" value="1"/>
</dbReference>
<keyword evidence="12" id="KW-0808">Transferase</keyword>
<keyword evidence="6 10" id="KW-0274">FAD</keyword>
<evidence type="ECO:0000256" key="3">
    <source>
        <dbReference type="ARBA" id="ARBA00008000"/>
    </source>
</evidence>
<organism evidence="14">
    <name type="scientific">Hirondellea gigas</name>
    <dbReference type="NCBI Taxonomy" id="1518452"/>
    <lineage>
        <taxon>Eukaryota</taxon>
        <taxon>Metazoa</taxon>
        <taxon>Ecdysozoa</taxon>
        <taxon>Arthropoda</taxon>
        <taxon>Crustacea</taxon>
        <taxon>Multicrustacea</taxon>
        <taxon>Malacostraca</taxon>
        <taxon>Eumalacostraca</taxon>
        <taxon>Peracarida</taxon>
        <taxon>Amphipoda</taxon>
        <taxon>Amphilochidea</taxon>
        <taxon>Lysianassida</taxon>
        <taxon>Lysianassidira</taxon>
        <taxon>Lysianassoidea</taxon>
        <taxon>Lysianassidae</taxon>
        <taxon>Hirondellea</taxon>
    </lineage>
</organism>
<dbReference type="SUPFAM" id="SSF56176">
    <property type="entry name" value="FAD-binding/transporter-associated domain-like"/>
    <property type="match status" value="1"/>
</dbReference>
<sequence length="599" mass="67374">MVRAASLRLQRTVGHLIEQRDDHQQVSSYTSTVRWNGWGFGDTSMVVNADGILEVTGDRYPFSGTILPHFRSWAETSIGLDIECESFSQDRSELVLPPPIRNSEFITAVESRCVMLTFHDDERLLHSHGHTCQDIWSLRYGGFERYVDVVIYPGSHRDVEEIIQAAREHNVVIIPYGGGTTVSAGLECPKDEKRMIASVDLHEMNRIRWIDRKNMTALIEAGAIGREIEEKLNQQGLTMGHEPDSSEFSTLGGWISTRASGMMKNKYGNIEDIVIQITLVTPTGLFKRRSLGPRVSIGPDLNEFVLGSEGTLGIITEAVVKVHVLPEITKFGSVIFPEFELGVRFLHEVARRRCAPVSVRLVDNQQFQFGQALKPPTLSNSQYVVDKLKKWYVTKALRFDPARMVVATLKFIGNAKEIARQESEVFAVAKEYSGRSAGEENGKRGYFLTFMIAYIRDFAFDYNFMAESFETAVPWSHCLSLCRKVKEQISISCEKHSVHGRPFVSCRVTQTYDAGACVYFYFGFLFNGLPNPIEVFSQIEHEARVCILENHGSLSHHHGVGKHRKSFMEHSVSATGVIMLKAVKQALDPTNIFANGNLI</sequence>
<dbReference type="GO" id="GO:0008609">
    <property type="term" value="F:alkylglycerone-phosphate synthase activity"/>
    <property type="evidence" value="ECO:0007669"/>
    <property type="project" value="UniProtKB-EC"/>
</dbReference>
<reference evidence="14" key="1">
    <citation type="submission" date="2017-11" db="EMBL/GenBank/DDBJ databases">
        <title>The sensing device of the deep-sea amphipod.</title>
        <authorList>
            <person name="Kobayashi H."/>
            <person name="Nagahama T."/>
            <person name="Arai W."/>
            <person name="Sasagawa Y."/>
            <person name="Umeda M."/>
            <person name="Hayashi T."/>
            <person name="Nikaido I."/>
            <person name="Watanabe H."/>
            <person name="Oguri K."/>
            <person name="Kitazato H."/>
            <person name="Fujioka K."/>
            <person name="Kido Y."/>
            <person name="Takami H."/>
        </authorList>
    </citation>
    <scope>NUCLEOTIDE SEQUENCE</scope>
    <source>
        <tissue evidence="14">Whole body</tissue>
    </source>
</reference>
<evidence type="ECO:0000256" key="6">
    <source>
        <dbReference type="ARBA" id="ARBA00022827"/>
    </source>
</evidence>
<proteinExistence type="evidence at transcript level"/>
<feature type="active site" description="Proton donor/acceptor" evidence="8">
    <location>
        <position position="519"/>
    </location>
</feature>
<dbReference type="PROSITE" id="PS51387">
    <property type="entry name" value="FAD_PCMH"/>
    <property type="match status" value="1"/>
</dbReference>
<keyword evidence="12" id="KW-0443">Lipid metabolism</keyword>
<dbReference type="InterPro" id="IPR025650">
    <property type="entry name" value="Alkyl-DHAP_Synthase"/>
</dbReference>
<dbReference type="GO" id="GO:0005777">
    <property type="term" value="C:peroxisome"/>
    <property type="evidence" value="ECO:0007669"/>
    <property type="project" value="UniProtKB-SubCell"/>
</dbReference>
<evidence type="ECO:0000259" key="13">
    <source>
        <dbReference type="PROSITE" id="PS51387"/>
    </source>
</evidence>
<dbReference type="Pfam" id="PF01565">
    <property type="entry name" value="FAD_binding_4"/>
    <property type="match status" value="1"/>
</dbReference>
<dbReference type="Gene3D" id="3.30.160.650">
    <property type="match status" value="1"/>
</dbReference>
<keyword evidence="12" id="KW-0444">Lipid biosynthesis</keyword>
<dbReference type="GO" id="GO:0008611">
    <property type="term" value="P:ether lipid biosynthetic process"/>
    <property type="evidence" value="ECO:0007669"/>
    <property type="project" value="UniProtKB-UniPathway"/>
</dbReference>
<comment type="pathway">
    <text evidence="2 12">Glycerolipid metabolism; ether lipid biosynthesis.</text>
</comment>
<accession>A0A6A7G5F9</accession>
<evidence type="ECO:0000256" key="10">
    <source>
        <dbReference type="PIRSR" id="PIRSR625650-3"/>
    </source>
</evidence>
<dbReference type="InterPro" id="IPR004113">
    <property type="entry name" value="FAD-bd_oxidored_4_C"/>
</dbReference>
<dbReference type="InterPro" id="IPR016164">
    <property type="entry name" value="FAD-linked_Oxase-like_C"/>
</dbReference>
<feature type="binding site" evidence="9">
    <location>
        <position position="456"/>
    </location>
    <ligand>
        <name>substrate</name>
    </ligand>
</feature>
<feature type="binding site" evidence="10">
    <location>
        <begin position="244"/>
        <end position="250"/>
    </location>
    <ligand>
        <name>FAD</name>
        <dbReference type="ChEBI" id="CHEBI:57692"/>
    </ligand>
</feature>
<keyword evidence="5 12" id="KW-0285">Flavoprotein</keyword>
<evidence type="ECO:0000256" key="4">
    <source>
        <dbReference type="ARBA" id="ARBA00012385"/>
    </source>
</evidence>
<dbReference type="InterPro" id="IPR006094">
    <property type="entry name" value="Oxid_FAD_bind_N"/>
</dbReference>
<dbReference type="Gene3D" id="3.30.300.330">
    <property type="match status" value="1"/>
</dbReference>
<comment type="subcellular location">
    <subcellularLocation>
        <location evidence="1 12">Peroxisome</location>
    </subcellularLocation>
</comment>
<evidence type="ECO:0000256" key="11">
    <source>
        <dbReference type="PIRSR" id="PIRSR625650-4"/>
    </source>
</evidence>
<dbReference type="Gene3D" id="3.30.43.10">
    <property type="entry name" value="Uridine Diphospho-n-acetylenolpyruvylglucosamine Reductase, domain 2"/>
    <property type="match status" value="1"/>
</dbReference>
<feature type="site" description="Important for enzyme activity" evidence="11">
    <location>
        <position position="360"/>
    </location>
</feature>
<dbReference type="EMBL" id="IACT01006529">
    <property type="protein sequence ID" value="LAC25659.1"/>
    <property type="molecule type" value="mRNA"/>
</dbReference>
<dbReference type="PANTHER" id="PTHR46568:SF1">
    <property type="entry name" value="ALKYLDIHYDROXYACETONEPHOSPHATE SYNTHASE, PEROXISOMAL"/>
    <property type="match status" value="1"/>
</dbReference>
<comment type="subunit">
    <text evidence="12">Homodimer.</text>
</comment>
<feature type="domain" description="FAD-binding PCMH-type" evidence="13">
    <location>
        <begin position="143"/>
        <end position="325"/>
    </location>
</feature>
<feature type="binding site" evidence="10">
    <location>
        <begin position="309"/>
        <end position="315"/>
    </location>
    <ligand>
        <name>FAD</name>
        <dbReference type="ChEBI" id="CHEBI:57692"/>
    </ligand>
</feature>
<comment type="function">
    <text evidence="12">Catalyzes the exchange of an acyl for a long-chain alkyl group and the formation of the ether bond in the biosynthesis of ether phospholipids.</text>
</comment>
<dbReference type="GO" id="GO:0071949">
    <property type="term" value="F:FAD binding"/>
    <property type="evidence" value="ECO:0007669"/>
    <property type="project" value="InterPro"/>
</dbReference>
<evidence type="ECO:0000256" key="9">
    <source>
        <dbReference type="PIRSR" id="PIRSR625650-2"/>
    </source>
</evidence>
<dbReference type="InterPro" id="IPR016171">
    <property type="entry name" value="Vanillyl_alc_oxidase_C-sub2"/>
</dbReference>
<comment type="similarity">
    <text evidence="3 12">Belongs to the FAD-binding oxidoreductase/transferase type 4 family.</text>
</comment>
<keyword evidence="7 12" id="KW-0576">Peroxisome</keyword>
<evidence type="ECO:0000313" key="14">
    <source>
        <dbReference type="EMBL" id="LAC25659.1"/>
    </source>
</evidence>
<dbReference type="InterPro" id="IPR016167">
    <property type="entry name" value="FAD-bd_PCMH_sub1"/>
</dbReference>
<dbReference type="InterPro" id="IPR036318">
    <property type="entry name" value="FAD-bd_PCMH-like_sf"/>
</dbReference>
<dbReference type="EC" id="2.5.1.26" evidence="4 12"/>
<comment type="cofactor">
    <cofactor evidence="10 12">
        <name>FAD</name>
        <dbReference type="ChEBI" id="CHEBI:57692"/>
    </cofactor>
</comment>
<evidence type="ECO:0000256" key="12">
    <source>
        <dbReference type="RuleBase" id="RU363113"/>
    </source>
</evidence>
<evidence type="ECO:0000256" key="5">
    <source>
        <dbReference type="ARBA" id="ARBA00022630"/>
    </source>
</evidence>
<dbReference type="SUPFAM" id="SSF55103">
    <property type="entry name" value="FAD-linked oxidases, C-terminal domain"/>
    <property type="match status" value="1"/>
</dbReference>
<dbReference type="InterPro" id="IPR016169">
    <property type="entry name" value="FAD-bd_PCMH_sub2"/>
</dbReference>
<dbReference type="PANTHER" id="PTHR46568">
    <property type="entry name" value="ALKYLDIHYDROXYACETONEPHOSPHATE SYNTHASE, PEROXISOMAL"/>
    <property type="match status" value="1"/>
</dbReference>
<dbReference type="UniPathway" id="UPA00781"/>
<name>A0A6A7G5F9_9CRUS</name>
<feature type="binding site" evidence="10">
    <location>
        <begin position="257"/>
        <end position="260"/>
    </location>
    <ligand>
        <name>FAD</name>
        <dbReference type="ChEBI" id="CHEBI:57692"/>
    </ligand>
</feature>
<dbReference type="Gene3D" id="3.30.70.3450">
    <property type="match status" value="1"/>
</dbReference>
<comment type="catalytic activity">
    <reaction evidence="12">
        <text>a long chain fatty alcohol + a 1-acylglycerone 3-phosphate = a 1-O-alkylglycerone 3-phosphate + a long-chain fatty acid + H(+)</text>
        <dbReference type="Rhea" id="RHEA:36171"/>
        <dbReference type="ChEBI" id="CHEBI:15378"/>
        <dbReference type="ChEBI" id="CHEBI:17135"/>
        <dbReference type="ChEBI" id="CHEBI:57534"/>
        <dbReference type="ChEBI" id="CHEBI:57560"/>
        <dbReference type="ChEBI" id="CHEBI:73315"/>
        <dbReference type="EC" id="2.5.1.26"/>
    </reaction>
</comment>
<evidence type="ECO:0000256" key="1">
    <source>
        <dbReference type="ARBA" id="ARBA00004275"/>
    </source>
</evidence>
<protein>
    <recommendedName>
        <fullName evidence="4 12">Alkylglycerone-phosphate synthase</fullName>
        <shortName evidence="12">Alkyl-DHAP synthase</shortName>
        <ecNumber evidence="4 12">2.5.1.26</ecNumber>
    </recommendedName>
</protein>
<evidence type="ECO:0000256" key="7">
    <source>
        <dbReference type="ARBA" id="ARBA00023140"/>
    </source>
</evidence>
<dbReference type="Gene3D" id="3.30.465.10">
    <property type="match status" value="1"/>
</dbReference>
<dbReference type="AlphaFoldDB" id="A0A6A7G5F9"/>